<keyword evidence="4" id="KW-1003">Cell membrane</keyword>
<evidence type="ECO:0000256" key="4">
    <source>
        <dbReference type="ARBA" id="ARBA00022475"/>
    </source>
</evidence>
<dbReference type="PANTHER" id="PTHR43047">
    <property type="entry name" value="TWO-COMPONENT HISTIDINE PROTEIN KINASE"/>
    <property type="match status" value="1"/>
</dbReference>
<dbReference type="SUPFAM" id="SSF47226">
    <property type="entry name" value="Histidine-containing phosphotransfer domain, HPT domain"/>
    <property type="match status" value="1"/>
</dbReference>
<keyword evidence="7" id="KW-0808">Transferase</keyword>
<feature type="domain" description="Response regulatory" evidence="17">
    <location>
        <begin position="591"/>
        <end position="706"/>
    </location>
</feature>
<evidence type="ECO:0000256" key="14">
    <source>
        <dbReference type="PROSITE-ProRule" id="PRU00169"/>
    </source>
</evidence>
<comment type="catalytic activity">
    <reaction evidence="1">
        <text>ATP + protein L-histidine = ADP + protein N-phospho-L-histidine.</text>
        <dbReference type="EC" id="2.7.13.3"/>
    </reaction>
</comment>
<feature type="modified residue" description="Phosphohistidine" evidence="13">
    <location>
        <position position="776"/>
    </location>
</feature>
<dbReference type="PANTHER" id="PTHR43047:SF64">
    <property type="entry name" value="HISTIDINE KINASE CONTAINING CHEY-HOMOLOGOUS RECEIVER DOMAIN AND PAS DOMAIN-RELATED"/>
    <property type="match status" value="1"/>
</dbReference>
<dbReference type="FunFam" id="3.30.565.10:FF:000010">
    <property type="entry name" value="Sensor histidine kinase RcsC"/>
    <property type="match status" value="1"/>
</dbReference>
<dbReference type="InterPro" id="IPR003594">
    <property type="entry name" value="HATPase_dom"/>
</dbReference>
<keyword evidence="11 15" id="KW-1133">Transmembrane helix</keyword>
<accession>A0A4R0MRK1</accession>
<keyword evidence="20" id="KW-1185">Reference proteome</keyword>
<dbReference type="AlphaFoldDB" id="A0A4R0MRK1"/>
<evidence type="ECO:0000256" key="8">
    <source>
        <dbReference type="ARBA" id="ARBA00022692"/>
    </source>
</evidence>
<dbReference type="EC" id="2.7.13.3" evidence="3"/>
<keyword evidence="8 15" id="KW-0812">Transmembrane</keyword>
<dbReference type="Proteomes" id="UP000291117">
    <property type="component" value="Unassembled WGS sequence"/>
</dbReference>
<feature type="transmembrane region" description="Helical" evidence="15">
    <location>
        <begin position="297"/>
        <end position="319"/>
    </location>
</feature>
<dbReference type="Gene3D" id="1.20.120.160">
    <property type="entry name" value="HPT domain"/>
    <property type="match status" value="1"/>
</dbReference>
<dbReference type="GO" id="GO:0005886">
    <property type="term" value="C:plasma membrane"/>
    <property type="evidence" value="ECO:0007669"/>
    <property type="project" value="UniProtKB-SubCell"/>
</dbReference>
<dbReference type="SMART" id="SM00387">
    <property type="entry name" value="HATPase_c"/>
    <property type="match status" value="1"/>
</dbReference>
<dbReference type="InterPro" id="IPR008207">
    <property type="entry name" value="Sig_transdc_His_kin_Hpt_dom"/>
</dbReference>
<dbReference type="CDD" id="cd17546">
    <property type="entry name" value="REC_hyHK_CKI1_RcsC-like"/>
    <property type="match status" value="1"/>
</dbReference>
<dbReference type="OrthoDB" id="9797097at2"/>
<dbReference type="InterPro" id="IPR036890">
    <property type="entry name" value="HATPase_C_sf"/>
</dbReference>
<sequence length="833" mass="94930">MSNKTQSRFFKAIKGKIIIALLLACFAMFMAWAVSKVAFKEMLTTVENITAPSERLRVVSAISRKIGALDQLQKKQAFNDPGNYNQLFKESGQLRLVLDTLAGLYANDSTQLTRILTIKRLLRERDKQFINYLKVRERLVNNKSFSQQVKSLSALAAKSSEQTDSTIVATEQKTSTTTIYPTEERPKSFFGKIFGRKKTNDEDNGVKIVNEEKVKRDTIALSAEARMTKNLEQSLKIIEKEQRIKNESFLSMEALLTDANTLLVSQMLDVLRKVESEVVAQIELNGIQAKNVVNTGISTISIIMLVFFFLTVLLLYFILTDITKSNKYRAELELAKDEAEYHGRAKQRFLSNMSHEIRTPLQSIIGYSEIIRKQERPQRKDIDAIYHSSEHLLQIVNEVLDYNRIISGKFTFSEKAFDIEQLLHEVVSVMRTQAELKSLQLITEFELSGIKYVNGDPFRLKQILYNLLGNAIKFTVKGEVTLSAFFKRQGELLHFTFMVKDTGVGLTEEESKLIFNEFEQVNTLPDEELNISGAGLGLTIIKSLIEQQGGRVYVKSKKGEGSVFTVYLTLKIASEPEYESALVEPLAYKGKVWVIDDDQLILDLCAVIFQNHGIDARFFNSPTQLLNAAWDNKVKYVLMDMRMPEMDGITLCRRLREKVGNAVKIYAITAQVLPDERDLLLNNGFDGLVMKPFKEAELLSVFYNQAITEDVDEEWAETEIESVDLDLTSLKKMTFDDEEQLKKILFRFSEDSLNDSDEIRDAMNKADQPRLRLLTHRLAGRIAQIGAKKLATAFRLMEMELRADEDLDPLKKHEIESLLQQLNQLLIQVKASA</sequence>
<evidence type="ECO:0000256" key="2">
    <source>
        <dbReference type="ARBA" id="ARBA00004429"/>
    </source>
</evidence>
<gene>
    <name evidence="19" type="ORF">EZ444_20885</name>
</gene>
<dbReference type="SMART" id="SM00388">
    <property type="entry name" value="HisKA"/>
    <property type="match status" value="1"/>
</dbReference>
<evidence type="ECO:0000259" key="17">
    <source>
        <dbReference type="PROSITE" id="PS50110"/>
    </source>
</evidence>
<evidence type="ECO:0000256" key="7">
    <source>
        <dbReference type="ARBA" id="ARBA00022679"/>
    </source>
</evidence>
<evidence type="ECO:0000256" key="11">
    <source>
        <dbReference type="ARBA" id="ARBA00022989"/>
    </source>
</evidence>
<keyword evidence="10" id="KW-0547">Nucleotide-binding</keyword>
<evidence type="ECO:0000256" key="9">
    <source>
        <dbReference type="ARBA" id="ARBA00022777"/>
    </source>
</evidence>
<comment type="subcellular location">
    <subcellularLocation>
        <location evidence="2">Cell inner membrane</location>
        <topology evidence="2">Multi-pass membrane protein</topology>
    </subcellularLocation>
</comment>
<proteinExistence type="predicted"/>
<keyword evidence="5" id="KW-0997">Cell inner membrane</keyword>
<protein>
    <recommendedName>
        <fullName evidence="3">histidine kinase</fullName>
        <ecNumber evidence="3">2.7.13.3</ecNumber>
    </recommendedName>
</protein>
<dbReference type="SUPFAM" id="SSF47384">
    <property type="entry name" value="Homodimeric domain of signal transducing histidine kinase"/>
    <property type="match status" value="1"/>
</dbReference>
<keyword evidence="12 15" id="KW-0472">Membrane</keyword>
<evidence type="ECO:0000259" key="18">
    <source>
        <dbReference type="PROSITE" id="PS50894"/>
    </source>
</evidence>
<dbReference type="InterPro" id="IPR036641">
    <property type="entry name" value="HPT_dom_sf"/>
</dbReference>
<organism evidence="19 20">
    <name type="scientific">Pedobacter hiemivivus</name>
    <dbReference type="NCBI Taxonomy" id="2530454"/>
    <lineage>
        <taxon>Bacteria</taxon>
        <taxon>Pseudomonadati</taxon>
        <taxon>Bacteroidota</taxon>
        <taxon>Sphingobacteriia</taxon>
        <taxon>Sphingobacteriales</taxon>
        <taxon>Sphingobacteriaceae</taxon>
        <taxon>Pedobacter</taxon>
    </lineage>
</organism>
<reference evidence="19 20" key="1">
    <citation type="submission" date="2019-02" db="EMBL/GenBank/DDBJ databases">
        <title>Pedobacter sp. RP-3-8 sp. nov., isolated from Arctic soil.</title>
        <authorList>
            <person name="Dahal R.H."/>
        </authorList>
    </citation>
    <scope>NUCLEOTIDE SEQUENCE [LARGE SCALE GENOMIC DNA]</scope>
    <source>
        <strain evidence="19 20">RP-3-8</strain>
    </source>
</reference>
<dbReference type="InterPro" id="IPR011006">
    <property type="entry name" value="CheY-like_superfamily"/>
</dbReference>
<feature type="modified residue" description="4-aspartylphosphate" evidence="14">
    <location>
        <position position="640"/>
    </location>
</feature>
<evidence type="ECO:0000259" key="16">
    <source>
        <dbReference type="PROSITE" id="PS50109"/>
    </source>
</evidence>
<keyword evidence="6 14" id="KW-0597">Phosphoprotein</keyword>
<dbReference type="SMART" id="SM00448">
    <property type="entry name" value="REC"/>
    <property type="match status" value="1"/>
</dbReference>
<dbReference type="Pfam" id="PF02518">
    <property type="entry name" value="HATPase_c"/>
    <property type="match status" value="1"/>
</dbReference>
<dbReference type="PROSITE" id="PS50109">
    <property type="entry name" value="HIS_KIN"/>
    <property type="match status" value="1"/>
</dbReference>
<dbReference type="GO" id="GO:0000155">
    <property type="term" value="F:phosphorelay sensor kinase activity"/>
    <property type="evidence" value="ECO:0007669"/>
    <property type="project" value="InterPro"/>
</dbReference>
<feature type="domain" description="HPt" evidence="18">
    <location>
        <begin position="737"/>
        <end position="833"/>
    </location>
</feature>
<name>A0A4R0MRK1_9SPHI</name>
<dbReference type="PRINTS" id="PR00344">
    <property type="entry name" value="BCTRLSENSOR"/>
</dbReference>
<dbReference type="Pfam" id="PF00072">
    <property type="entry name" value="Response_reg"/>
    <property type="match status" value="1"/>
</dbReference>
<dbReference type="InterPro" id="IPR004358">
    <property type="entry name" value="Sig_transdc_His_kin-like_C"/>
</dbReference>
<dbReference type="Pfam" id="PF00512">
    <property type="entry name" value="HisKA"/>
    <property type="match status" value="1"/>
</dbReference>
<evidence type="ECO:0000256" key="10">
    <source>
        <dbReference type="ARBA" id="ARBA00022840"/>
    </source>
</evidence>
<evidence type="ECO:0000256" key="15">
    <source>
        <dbReference type="SAM" id="Phobius"/>
    </source>
</evidence>
<evidence type="ECO:0000256" key="3">
    <source>
        <dbReference type="ARBA" id="ARBA00012438"/>
    </source>
</evidence>
<dbReference type="InterPro" id="IPR003661">
    <property type="entry name" value="HisK_dim/P_dom"/>
</dbReference>
<dbReference type="Gene3D" id="1.10.287.130">
    <property type="match status" value="1"/>
</dbReference>
<dbReference type="EMBL" id="SJSM01000018">
    <property type="protein sequence ID" value="TCC89589.1"/>
    <property type="molecule type" value="Genomic_DNA"/>
</dbReference>
<evidence type="ECO:0000256" key="12">
    <source>
        <dbReference type="ARBA" id="ARBA00023136"/>
    </source>
</evidence>
<dbReference type="CDD" id="cd00082">
    <property type="entry name" value="HisKA"/>
    <property type="match status" value="1"/>
</dbReference>
<evidence type="ECO:0000256" key="13">
    <source>
        <dbReference type="PROSITE-ProRule" id="PRU00110"/>
    </source>
</evidence>
<dbReference type="InterPro" id="IPR005467">
    <property type="entry name" value="His_kinase_dom"/>
</dbReference>
<dbReference type="Gene3D" id="3.40.50.2300">
    <property type="match status" value="1"/>
</dbReference>
<keyword evidence="9" id="KW-0418">Kinase</keyword>
<dbReference type="SUPFAM" id="SSF55874">
    <property type="entry name" value="ATPase domain of HSP90 chaperone/DNA topoisomerase II/histidine kinase"/>
    <property type="match status" value="1"/>
</dbReference>
<keyword evidence="10" id="KW-0067">ATP-binding</keyword>
<dbReference type="PROSITE" id="PS50894">
    <property type="entry name" value="HPT"/>
    <property type="match status" value="1"/>
</dbReference>
<dbReference type="Gene3D" id="3.30.565.10">
    <property type="entry name" value="Histidine kinase-like ATPase, C-terminal domain"/>
    <property type="match status" value="1"/>
</dbReference>
<evidence type="ECO:0000313" key="20">
    <source>
        <dbReference type="Proteomes" id="UP000291117"/>
    </source>
</evidence>
<dbReference type="PROSITE" id="PS50110">
    <property type="entry name" value="RESPONSE_REGULATORY"/>
    <property type="match status" value="1"/>
</dbReference>
<feature type="domain" description="Histidine kinase" evidence="16">
    <location>
        <begin position="352"/>
        <end position="572"/>
    </location>
</feature>
<evidence type="ECO:0000256" key="5">
    <source>
        <dbReference type="ARBA" id="ARBA00022519"/>
    </source>
</evidence>
<dbReference type="SUPFAM" id="SSF52172">
    <property type="entry name" value="CheY-like"/>
    <property type="match status" value="1"/>
</dbReference>
<dbReference type="RefSeq" id="WP_131611093.1">
    <property type="nucleotide sequence ID" value="NZ_SJSM01000018.1"/>
</dbReference>
<dbReference type="InterPro" id="IPR036097">
    <property type="entry name" value="HisK_dim/P_sf"/>
</dbReference>
<comment type="caution">
    <text evidence="19">The sequence shown here is derived from an EMBL/GenBank/DDBJ whole genome shotgun (WGS) entry which is preliminary data.</text>
</comment>
<evidence type="ECO:0000256" key="1">
    <source>
        <dbReference type="ARBA" id="ARBA00000085"/>
    </source>
</evidence>
<dbReference type="InterPro" id="IPR001789">
    <property type="entry name" value="Sig_transdc_resp-reg_receiver"/>
</dbReference>
<evidence type="ECO:0000313" key="19">
    <source>
        <dbReference type="EMBL" id="TCC89589.1"/>
    </source>
</evidence>
<evidence type="ECO:0000256" key="6">
    <source>
        <dbReference type="ARBA" id="ARBA00022553"/>
    </source>
</evidence>